<dbReference type="AlphaFoldDB" id="A0A6A4FY33"/>
<protein>
    <submittedName>
        <fullName evidence="1">Uncharacterized protein</fullName>
    </submittedName>
</protein>
<accession>A0A6A4FY33</accession>
<evidence type="ECO:0000313" key="2">
    <source>
        <dbReference type="Proteomes" id="UP000434957"/>
    </source>
</evidence>
<dbReference type="EMBL" id="QXFT01000406">
    <property type="protein sequence ID" value="KAE9344847.1"/>
    <property type="molecule type" value="Genomic_DNA"/>
</dbReference>
<name>A0A6A4FY33_9STRA</name>
<proteinExistence type="predicted"/>
<reference evidence="1 2" key="1">
    <citation type="submission" date="2018-08" db="EMBL/GenBank/DDBJ databases">
        <title>Genomic investigation of the strawberry pathogen Phytophthora fragariae indicates pathogenicity is determined by transcriptional variation in three key races.</title>
        <authorList>
            <person name="Adams T.M."/>
            <person name="Armitage A.D."/>
            <person name="Sobczyk M.K."/>
            <person name="Bates H.J."/>
            <person name="Dunwell J.M."/>
            <person name="Nellist C.F."/>
            <person name="Harrison R.J."/>
        </authorList>
    </citation>
    <scope>NUCLEOTIDE SEQUENCE [LARGE SCALE GENOMIC DNA]</scope>
    <source>
        <strain evidence="1 2">SCRP333</strain>
    </source>
</reference>
<evidence type="ECO:0000313" key="1">
    <source>
        <dbReference type="EMBL" id="KAE9344847.1"/>
    </source>
</evidence>
<comment type="caution">
    <text evidence="1">The sequence shown here is derived from an EMBL/GenBank/DDBJ whole genome shotgun (WGS) entry which is preliminary data.</text>
</comment>
<keyword evidence="2" id="KW-1185">Reference proteome</keyword>
<sequence>MSQVYPIGSVKPKIEIQSCWRPDVGKSGGQVNIVVHFGVVESKQRQGYMKWFLRAVVKVRADPFTLPRGILKRREGWKTKELSLRNWSEGVELGESVIANWDGSGVVEVHDAEPGTAAKRPADPTAVAADHRLLGAVTECSDAAKWDNAKDTLRVVTNQEGRRKPRYDGLFSDEELDALERNLGGTVPGDSAVSPEPDEYDKELEDRLYPLDEVALTMRVKQNTEAVNEPSLADMAKLLDLPLETLRRTQEASPAGNSSPEFWEEWYQDTLESSAETKGVNCDFKSLFRAAFP</sequence>
<gene>
    <name evidence="1" type="ORF">PR003_g8244</name>
</gene>
<dbReference type="Proteomes" id="UP000434957">
    <property type="component" value="Unassembled WGS sequence"/>
</dbReference>
<organism evidence="1 2">
    <name type="scientific">Phytophthora rubi</name>
    <dbReference type="NCBI Taxonomy" id="129364"/>
    <lineage>
        <taxon>Eukaryota</taxon>
        <taxon>Sar</taxon>
        <taxon>Stramenopiles</taxon>
        <taxon>Oomycota</taxon>
        <taxon>Peronosporomycetes</taxon>
        <taxon>Peronosporales</taxon>
        <taxon>Peronosporaceae</taxon>
        <taxon>Phytophthora</taxon>
    </lineage>
</organism>